<sequence length="344" mass="39015">MVRRIYVKHDVIKITARYLIIILLIILIYIYRNNLLNVLMPFMIGGIIAYLVYPLINYLENKGVRRSYSILIIFFAILIVILLLFLFLTPHITSEINEFISELPNIRYSAEEKLNVLEERLRSIPGVDEAISEFYDRANESFISLLEGLPDRVGSIFSSLLNIILAPIISFYILMDGEKIYANFYLLIPEKDRQTLEFIMRDVEGIINGYIRGQFYINLFVATFTAVGLAIIGVKLAIILGILTGILNFIPYFGPILAAIPTVMMALLDSPQKAIYALIIYLVVQQIESGILAPRILSENLGLHPLMVMFLLLLGQEFFGIIGMLVSVPLAAVIRRVLIRLAQL</sequence>
<feature type="transmembrane region" description="Helical" evidence="8">
    <location>
        <begin position="12"/>
        <end position="32"/>
    </location>
</feature>
<comment type="similarity">
    <text evidence="2">Belongs to the autoinducer-2 exporter (AI-2E) (TC 2.A.86) family.</text>
</comment>
<evidence type="ECO:0000256" key="8">
    <source>
        <dbReference type="SAM" id="Phobius"/>
    </source>
</evidence>
<dbReference type="GO" id="GO:0005886">
    <property type="term" value="C:plasma membrane"/>
    <property type="evidence" value="ECO:0007669"/>
    <property type="project" value="UniProtKB-SubCell"/>
</dbReference>
<feature type="transmembrane region" description="Helical" evidence="8">
    <location>
        <begin position="156"/>
        <end position="175"/>
    </location>
</feature>
<dbReference type="EMBL" id="VTPS01000001">
    <property type="protein sequence ID" value="TZE83492.1"/>
    <property type="molecule type" value="Genomic_DNA"/>
</dbReference>
<comment type="subcellular location">
    <subcellularLocation>
        <location evidence="1">Cell membrane</location>
        <topology evidence="1">Multi-pass membrane protein</topology>
    </subcellularLocation>
</comment>
<feature type="transmembrane region" description="Helical" evidence="8">
    <location>
        <begin position="309"/>
        <end position="334"/>
    </location>
</feature>
<reference evidence="9 10" key="1">
    <citation type="submission" date="2019-08" db="EMBL/GenBank/DDBJ databases">
        <title>Calorimonas adulescens gen. nov., sp. nov., an anaerobic thermophilic bacterium from Sakhalin hot spring.</title>
        <authorList>
            <person name="Khomyakova M.A."/>
            <person name="Merkel A.Y."/>
            <person name="Novikov A."/>
            <person name="Bonch-Osmolovskaya E.A."/>
            <person name="Slobodkin A.I."/>
        </authorList>
    </citation>
    <scope>NUCLEOTIDE SEQUENCE [LARGE SCALE GENOMIC DNA]</scope>
    <source>
        <strain evidence="9 10">A05MB</strain>
    </source>
</reference>
<feature type="transmembrane region" description="Helical" evidence="8">
    <location>
        <begin position="275"/>
        <end position="297"/>
    </location>
</feature>
<keyword evidence="3" id="KW-0813">Transport</keyword>
<proteinExistence type="inferred from homology"/>
<dbReference type="AlphaFoldDB" id="A0A5D8QG44"/>
<evidence type="ECO:0000313" key="10">
    <source>
        <dbReference type="Proteomes" id="UP000322976"/>
    </source>
</evidence>
<organism evidence="9 10">
    <name type="scientific">Calorimonas adulescens</name>
    <dbReference type="NCBI Taxonomy" id="2606906"/>
    <lineage>
        <taxon>Bacteria</taxon>
        <taxon>Bacillati</taxon>
        <taxon>Bacillota</taxon>
        <taxon>Clostridia</taxon>
        <taxon>Thermoanaerobacterales</taxon>
        <taxon>Thermoanaerobacteraceae</taxon>
        <taxon>Calorimonas</taxon>
    </lineage>
</organism>
<evidence type="ECO:0000256" key="1">
    <source>
        <dbReference type="ARBA" id="ARBA00004651"/>
    </source>
</evidence>
<dbReference type="PANTHER" id="PTHR21716:SF53">
    <property type="entry name" value="PERMEASE PERM-RELATED"/>
    <property type="match status" value="1"/>
</dbReference>
<keyword evidence="6 8" id="KW-1133">Transmembrane helix</keyword>
<name>A0A5D8QG44_9THEO</name>
<dbReference type="Pfam" id="PF01594">
    <property type="entry name" value="AI-2E_transport"/>
    <property type="match status" value="1"/>
</dbReference>
<keyword evidence="5 8" id="KW-0812">Transmembrane</keyword>
<feature type="transmembrane region" description="Helical" evidence="8">
    <location>
        <begin position="249"/>
        <end position="268"/>
    </location>
</feature>
<comment type="caution">
    <text evidence="9">The sequence shown here is derived from an EMBL/GenBank/DDBJ whole genome shotgun (WGS) entry which is preliminary data.</text>
</comment>
<dbReference type="InterPro" id="IPR002549">
    <property type="entry name" value="AI-2E-like"/>
</dbReference>
<evidence type="ECO:0000256" key="2">
    <source>
        <dbReference type="ARBA" id="ARBA00009773"/>
    </source>
</evidence>
<evidence type="ECO:0000256" key="3">
    <source>
        <dbReference type="ARBA" id="ARBA00022448"/>
    </source>
</evidence>
<keyword evidence="10" id="KW-1185">Reference proteome</keyword>
<dbReference type="GO" id="GO:0055085">
    <property type="term" value="P:transmembrane transport"/>
    <property type="evidence" value="ECO:0007669"/>
    <property type="project" value="TreeGrafter"/>
</dbReference>
<keyword evidence="7 8" id="KW-0472">Membrane</keyword>
<evidence type="ECO:0000256" key="4">
    <source>
        <dbReference type="ARBA" id="ARBA00022475"/>
    </source>
</evidence>
<dbReference type="Proteomes" id="UP000322976">
    <property type="component" value="Unassembled WGS sequence"/>
</dbReference>
<feature type="transmembrane region" description="Helical" evidence="8">
    <location>
        <begin position="215"/>
        <end position="243"/>
    </location>
</feature>
<feature type="transmembrane region" description="Helical" evidence="8">
    <location>
        <begin position="38"/>
        <end position="56"/>
    </location>
</feature>
<evidence type="ECO:0000313" key="9">
    <source>
        <dbReference type="EMBL" id="TZE83492.1"/>
    </source>
</evidence>
<keyword evidence="4" id="KW-1003">Cell membrane</keyword>
<protein>
    <submittedName>
        <fullName evidence="9">AI-2E family transporter</fullName>
    </submittedName>
</protein>
<evidence type="ECO:0000256" key="7">
    <source>
        <dbReference type="ARBA" id="ARBA00023136"/>
    </source>
</evidence>
<accession>A0A5D8QG44</accession>
<dbReference type="PANTHER" id="PTHR21716">
    <property type="entry name" value="TRANSMEMBRANE PROTEIN"/>
    <property type="match status" value="1"/>
</dbReference>
<feature type="transmembrane region" description="Helical" evidence="8">
    <location>
        <begin position="68"/>
        <end position="88"/>
    </location>
</feature>
<gene>
    <name evidence="9" type="ORF">FWJ32_00995</name>
</gene>
<evidence type="ECO:0000256" key="5">
    <source>
        <dbReference type="ARBA" id="ARBA00022692"/>
    </source>
</evidence>
<evidence type="ECO:0000256" key="6">
    <source>
        <dbReference type="ARBA" id="ARBA00022989"/>
    </source>
</evidence>